<evidence type="ECO:0000259" key="2">
    <source>
        <dbReference type="PROSITE" id="PS51819"/>
    </source>
</evidence>
<gene>
    <name evidence="3" type="ORF">B0A50_01364</name>
</gene>
<feature type="compositionally biased region" description="Basic and acidic residues" evidence="1">
    <location>
        <begin position="743"/>
        <end position="755"/>
    </location>
</feature>
<feature type="compositionally biased region" description="Polar residues" evidence="1">
    <location>
        <begin position="511"/>
        <end position="524"/>
    </location>
</feature>
<reference evidence="3 4" key="1">
    <citation type="submission" date="2017-03" db="EMBL/GenBank/DDBJ databases">
        <title>Genomes of endolithic fungi from Antarctica.</title>
        <authorList>
            <person name="Coleine C."/>
            <person name="Masonjones S."/>
            <person name="Stajich J.E."/>
        </authorList>
    </citation>
    <scope>NUCLEOTIDE SEQUENCE [LARGE SCALE GENOMIC DNA]</scope>
    <source>
        <strain evidence="3 4">CCFEE 6315</strain>
    </source>
</reference>
<feature type="compositionally biased region" description="Basic residues" evidence="1">
    <location>
        <begin position="375"/>
        <end position="388"/>
    </location>
</feature>
<dbReference type="InterPro" id="IPR004360">
    <property type="entry name" value="Glyas_Fos-R_dOase_dom"/>
</dbReference>
<dbReference type="Pfam" id="PF00903">
    <property type="entry name" value="Glyoxalase"/>
    <property type="match status" value="1"/>
</dbReference>
<feature type="compositionally biased region" description="Basic and acidic residues" evidence="1">
    <location>
        <begin position="603"/>
        <end position="621"/>
    </location>
</feature>
<evidence type="ECO:0000313" key="4">
    <source>
        <dbReference type="Proteomes" id="UP000308549"/>
    </source>
</evidence>
<name>A0A4U0UAE6_9PEZI</name>
<dbReference type="PROSITE" id="PS51819">
    <property type="entry name" value="VOC"/>
    <property type="match status" value="1"/>
</dbReference>
<comment type="caution">
    <text evidence="3">The sequence shown here is derived from an EMBL/GenBank/DDBJ whole genome shotgun (WGS) entry which is preliminary data.</text>
</comment>
<dbReference type="OrthoDB" id="10249419at2759"/>
<feature type="compositionally biased region" description="Basic and acidic residues" evidence="1">
    <location>
        <begin position="451"/>
        <end position="465"/>
    </location>
</feature>
<dbReference type="PANTHER" id="PTHR35006:SF3">
    <property type="entry name" value="GLYOXALASE FAMILY PROTEIN (AFU_ORTHOLOGUE AFUA_3G06020)"/>
    <property type="match status" value="1"/>
</dbReference>
<evidence type="ECO:0000256" key="1">
    <source>
        <dbReference type="SAM" id="MobiDB-lite"/>
    </source>
</evidence>
<sequence>MPVHHLGLAVSHIPSATSFYLQTLQPLGYHFVGQHGDSIGLGVQGADLFLTQEPRGASVSPTHIAFAADNCLAVRDCYAAALSAGAYPSGAPSYRNSDATVFSAAVEDLDGNVIEFVFREGVESEQSEGTVSPNEDRQVIAWQKDVADSGLHDDLESTSSMMSRAKLRVKTAMDLASTASKSVRSASDAEPGPGITRAATTPSSLGGDFPSKAFFGTILGAAAGAALMFAVTRSEGENAKEEAAFEASKISMSSRGKPATVQTVFDARDARPHRNFSVTESRVSRPPKSHRNFSVTESAYSKPKLPQPPRSMRAIEQAEFFDEDEVREAISRFASSRRPPGPRRSKTTDALDYVPVSRSAGRIQAGDSSTSRASSSRHLHSGKSRHYDRRSEKVALPSTKEQLLLEAPPTKSTFSRHSTRRSRYTEDDDQDTKRRDSGVSFGSHKPPHSKHGGDERSHASRRSESTIKPSRKGSSHYESAATMPLPESKPPSDYRSRHSDTGDRRSRRSESTIGASRKASSQYESAAGVALPGSQAPLDHRSRHTEPAEHHSHASKRSESTVRPPRKGSSYHASVAGVALPESRTSSQVSDARSSRRTNAAGRESRRSSHHPKSEPPRELEVEVFYSNAKAASHASRHSHKHDFRRERISYRPSSSRSKHASPSRYESAHEVPLPPSKGPSSLSARDFPVPESHGNGWEEVADESDGMGDMTTVVPDDSISCIDLPKPSTRSSGGRSSRRRESKAAGGKEREYGERYSAATLPVRGREGKKDRDGKRSVFSFA</sequence>
<dbReference type="AlphaFoldDB" id="A0A4U0UAE6"/>
<feature type="region of interest" description="Disordered" evidence="1">
    <location>
        <begin position="270"/>
        <end position="310"/>
    </location>
</feature>
<evidence type="ECO:0000313" key="3">
    <source>
        <dbReference type="EMBL" id="TKA32117.1"/>
    </source>
</evidence>
<feature type="compositionally biased region" description="Polar residues" evidence="1">
    <location>
        <begin position="583"/>
        <end position="592"/>
    </location>
</feature>
<proteinExistence type="predicted"/>
<feature type="region of interest" description="Disordered" evidence="1">
    <location>
        <begin position="332"/>
        <end position="783"/>
    </location>
</feature>
<feature type="domain" description="VOC" evidence="2">
    <location>
        <begin position="2"/>
        <end position="119"/>
    </location>
</feature>
<organism evidence="3 4">
    <name type="scientific">Salinomyces thailandicus</name>
    <dbReference type="NCBI Taxonomy" id="706561"/>
    <lineage>
        <taxon>Eukaryota</taxon>
        <taxon>Fungi</taxon>
        <taxon>Dikarya</taxon>
        <taxon>Ascomycota</taxon>
        <taxon>Pezizomycotina</taxon>
        <taxon>Dothideomycetes</taxon>
        <taxon>Dothideomycetidae</taxon>
        <taxon>Mycosphaerellales</taxon>
        <taxon>Teratosphaeriaceae</taxon>
        <taxon>Salinomyces</taxon>
    </lineage>
</organism>
<dbReference type="Proteomes" id="UP000308549">
    <property type="component" value="Unassembled WGS sequence"/>
</dbReference>
<dbReference type="SUPFAM" id="SSF54593">
    <property type="entry name" value="Glyoxalase/Bleomycin resistance protein/Dihydroxybiphenyl dioxygenase"/>
    <property type="match status" value="1"/>
</dbReference>
<dbReference type="PANTHER" id="PTHR35006">
    <property type="entry name" value="GLYOXALASE FAMILY PROTEIN (AFU_ORTHOLOGUE AFUA_5G14830)"/>
    <property type="match status" value="1"/>
</dbReference>
<feature type="compositionally biased region" description="Basic and acidic residues" evidence="1">
    <location>
        <begin position="538"/>
        <end position="560"/>
    </location>
</feature>
<feature type="region of interest" description="Disordered" evidence="1">
    <location>
        <begin position="179"/>
        <end position="203"/>
    </location>
</feature>
<dbReference type="EMBL" id="NAJL01000006">
    <property type="protein sequence ID" value="TKA32117.1"/>
    <property type="molecule type" value="Genomic_DNA"/>
</dbReference>
<dbReference type="InterPro" id="IPR029068">
    <property type="entry name" value="Glyas_Bleomycin-R_OHBP_Dase"/>
</dbReference>
<feature type="compositionally biased region" description="Basic and acidic residues" evidence="1">
    <location>
        <begin position="765"/>
        <end position="777"/>
    </location>
</feature>
<protein>
    <recommendedName>
        <fullName evidence="2">VOC domain-containing protein</fullName>
    </recommendedName>
</protein>
<dbReference type="Gene3D" id="3.10.180.10">
    <property type="entry name" value="2,3-Dihydroxybiphenyl 1,2-Dioxygenase, domain 1"/>
    <property type="match status" value="1"/>
</dbReference>
<dbReference type="InterPro" id="IPR037523">
    <property type="entry name" value="VOC_core"/>
</dbReference>
<accession>A0A4U0UAE6</accession>
<keyword evidence="4" id="KW-1185">Reference proteome</keyword>
<feature type="compositionally biased region" description="Basic and acidic residues" evidence="1">
    <location>
        <begin position="490"/>
        <end position="510"/>
    </location>
</feature>